<dbReference type="GO" id="GO:0048038">
    <property type="term" value="F:quinone binding"/>
    <property type="evidence" value="ECO:0007669"/>
    <property type="project" value="UniProtKB-KW"/>
</dbReference>
<keyword evidence="3" id="KW-1003">Cell membrane</keyword>
<proteinExistence type="inferred from homology"/>
<dbReference type="AlphaFoldDB" id="A0A5K7S4X5"/>
<dbReference type="Gene3D" id="3.30.460.80">
    <property type="entry name" value="NADH:ubiquinone oxidoreductase, 30kDa subunit"/>
    <property type="match status" value="1"/>
</dbReference>
<dbReference type="HAMAP" id="MF_01357">
    <property type="entry name" value="NDH1_NuoC"/>
    <property type="match status" value="1"/>
</dbReference>
<protein>
    <recommendedName>
        <fullName evidence="3">NADH-quinone oxidoreductase subunit C</fullName>
        <ecNumber evidence="3">7.1.1.-</ecNumber>
    </recommendedName>
    <alternativeName>
        <fullName evidence="3">NADH dehydrogenase I subunit C</fullName>
    </alternativeName>
    <alternativeName>
        <fullName evidence="3">NDH-1 subunit C</fullName>
    </alternativeName>
</protein>
<reference evidence="7" key="1">
    <citation type="journal article" date="2020" name="Int. J. Syst. Evol. Microbiol.">
        <title>Aquipluma nitroreducens gen. nov. sp. nov., a novel facultatively anaerobic bacterium isolated from a freshwater lake.</title>
        <authorList>
            <person name="Watanabe M."/>
            <person name="Kojima H."/>
            <person name="Fukui M."/>
        </authorList>
    </citation>
    <scope>NUCLEOTIDE SEQUENCE</scope>
    <source>
        <strain evidence="7">MeG22</strain>
    </source>
</reference>
<dbReference type="InterPro" id="IPR020396">
    <property type="entry name" value="NADH_UbQ_OxRdtase_CS"/>
</dbReference>
<gene>
    <name evidence="3" type="primary">nuoC</name>
    <name evidence="7" type="ORF">AQPE_0733</name>
</gene>
<name>A0A5K7S4X5_9BACT</name>
<keyword evidence="3 4" id="KW-0520">NAD</keyword>
<sequence>MYPINPERDHLVVSKLSNRFGSAIESHEVLSDMLCITAQKELIPSIFLFLRDDLELQYNFLTTLCGMHYPETEQLGVVYHVQSFVNNHRIRIKTVTELKEPNIPTITTIWPAANWMEREAYDFFGILFEGHPNLKRILNMDEMTGFPLRKEFPLEDQTREDKNDSMFGR</sequence>
<feature type="domain" description="NADH:ubiquinone oxidoreductase 30kDa subunit" evidence="6">
    <location>
        <begin position="37"/>
        <end position="157"/>
    </location>
</feature>
<keyword evidence="3 5" id="KW-0874">Quinone</keyword>
<evidence type="ECO:0000256" key="1">
    <source>
        <dbReference type="ARBA" id="ARBA00007569"/>
    </source>
</evidence>
<dbReference type="PANTHER" id="PTHR10884">
    <property type="entry name" value="NADH DEHYDROGENASE UBIQUINONE IRON-SULFUR PROTEIN 3"/>
    <property type="match status" value="1"/>
</dbReference>
<evidence type="ECO:0000256" key="4">
    <source>
        <dbReference type="RuleBase" id="RU003456"/>
    </source>
</evidence>
<keyword evidence="3 4" id="KW-1278">Translocase</keyword>
<dbReference type="PANTHER" id="PTHR10884:SF14">
    <property type="entry name" value="NADH DEHYDROGENASE [UBIQUINONE] IRON-SULFUR PROTEIN 3, MITOCHONDRIAL"/>
    <property type="match status" value="1"/>
</dbReference>
<dbReference type="KEGG" id="anf:AQPE_0733"/>
<comment type="subcellular location">
    <subcellularLocation>
        <location evidence="3">Cell membrane</location>
        <topology evidence="3">Peripheral membrane protein</topology>
        <orientation evidence="3">Cytoplasmic side</orientation>
    </subcellularLocation>
</comment>
<comment type="function">
    <text evidence="3">NDH-1 shuttles electrons from NADH, via FMN and iron-sulfur (Fe-S) centers, to quinones in the respiratory chain. The immediate electron acceptor for the enzyme in this species is believed to be a menaquinone. Couples the redox reaction to proton translocation (for every two electrons transferred, four hydrogen ions are translocated across the cytoplasmic membrane), and thus conserves the redox energy in a proton gradient.</text>
</comment>
<dbReference type="SUPFAM" id="SSF143243">
    <property type="entry name" value="Nqo5-like"/>
    <property type="match status" value="1"/>
</dbReference>
<evidence type="ECO:0000313" key="8">
    <source>
        <dbReference type="Proteomes" id="UP001193389"/>
    </source>
</evidence>
<dbReference type="InterPro" id="IPR001268">
    <property type="entry name" value="NADH_UbQ_OxRdtase_30kDa_su"/>
</dbReference>
<dbReference type="PROSITE" id="PS00542">
    <property type="entry name" value="COMPLEX1_30K"/>
    <property type="match status" value="1"/>
</dbReference>
<accession>A0A5K7S4X5</accession>
<dbReference type="GO" id="GO:0008137">
    <property type="term" value="F:NADH dehydrogenase (ubiquinone) activity"/>
    <property type="evidence" value="ECO:0007669"/>
    <property type="project" value="InterPro"/>
</dbReference>
<dbReference type="RefSeq" id="WP_318349654.1">
    <property type="nucleotide sequence ID" value="NZ_AP018694.1"/>
</dbReference>
<comment type="subunit">
    <text evidence="3">NDH-1 is composed of 14 different subunits. Subunits NuoB, C, D, E, F, and G constitute the peripheral sector of the complex.</text>
</comment>
<dbReference type="InterPro" id="IPR010218">
    <property type="entry name" value="NADH_DH_suC"/>
</dbReference>
<dbReference type="GO" id="GO:0050136">
    <property type="term" value="F:NADH dehydrogenase (quinone) (non-electrogenic) activity"/>
    <property type="evidence" value="ECO:0007669"/>
    <property type="project" value="UniProtKB-UniRule"/>
</dbReference>
<evidence type="ECO:0000256" key="3">
    <source>
        <dbReference type="HAMAP-Rule" id="MF_01357"/>
    </source>
</evidence>
<dbReference type="EMBL" id="AP018694">
    <property type="protein sequence ID" value="BBE16593.1"/>
    <property type="molecule type" value="Genomic_DNA"/>
</dbReference>
<comment type="similarity">
    <text evidence="1 3 4">Belongs to the complex I 30 kDa subunit family.</text>
</comment>
<evidence type="ECO:0000256" key="5">
    <source>
        <dbReference type="RuleBase" id="RU003582"/>
    </source>
</evidence>
<dbReference type="NCBIfam" id="TIGR01961">
    <property type="entry name" value="NuoC_fam"/>
    <property type="match status" value="1"/>
</dbReference>
<evidence type="ECO:0000256" key="2">
    <source>
        <dbReference type="ARBA" id="ARBA00022448"/>
    </source>
</evidence>
<keyword evidence="2 3" id="KW-0813">Transport</keyword>
<evidence type="ECO:0000259" key="6">
    <source>
        <dbReference type="Pfam" id="PF00329"/>
    </source>
</evidence>
<dbReference type="GO" id="GO:0005886">
    <property type="term" value="C:plasma membrane"/>
    <property type="evidence" value="ECO:0007669"/>
    <property type="project" value="UniProtKB-SubCell"/>
</dbReference>
<dbReference type="Pfam" id="PF00329">
    <property type="entry name" value="Complex1_30kDa"/>
    <property type="match status" value="1"/>
</dbReference>
<dbReference type="Proteomes" id="UP001193389">
    <property type="component" value="Chromosome"/>
</dbReference>
<dbReference type="EC" id="7.1.1.-" evidence="3"/>
<dbReference type="InterPro" id="IPR037232">
    <property type="entry name" value="NADH_quin_OxRdtase_su_C/D-like"/>
</dbReference>
<keyword evidence="3" id="KW-0472">Membrane</keyword>
<comment type="catalytic activity">
    <reaction evidence="3 5">
        <text>a quinone + NADH + 5 H(+)(in) = a quinol + NAD(+) + 4 H(+)(out)</text>
        <dbReference type="Rhea" id="RHEA:57888"/>
        <dbReference type="ChEBI" id="CHEBI:15378"/>
        <dbReference type="ChEBI" id="CHEBI:24646"/>
        <dbReference type="ChEBI" id="CHEBI:57540"/>
        <dbReference type="ChEBI" id="CHEBI:57945"/>
        <dbReference type="ChEBI" id="CHEBI:132124"/>
    </reaction>
</comment>
<keyword evidence="8" id="KW-1185">Reference proteome</keyword>
<organism evidence="7 8">
    <name type="scientific">Aquipluma nitroreducens</name>
    <dbReference type="NCBI Taxonomy" id="2010828"/>
    <lineage>
        <taxon>Bacteria</taxon>
        <taxon>Pseudomonadati</taxon>
        <taxon>Bacteroidota</taxon>
        <taxon>Bacteroidia</taxon>
        <taxon>Marinilabiliales</taxon>
        <taxon>Prolixibacteraceae</taxon>
        <taxon>Aquipluma</taxon>
    </lineage>
</organism>
<evidence type="ECO:0000313" key="7">
    <source>
        <dbReference type="EMBL" id="BBE16593.1"/>
    </source>
</evidence>